<feature type="region of interest" description="Disordered" evidence="13">
    <location>
        <begin position="108"/>
        <end position="151"/>
    </location>
</feature>
<evidence type="ECO:0000256" key="1">
    <source>
        <dbReference type="ARBA" id="ARBA00022478"/>
    </source>
</evidence>
<dbReference type="SMART" id="SM00400">
    <property type="entry name" value="ZnF_CHCC"/>
    <property type="match status" value="1"/>
</dbReference>
<dbReference type="PROSITE" id="PS50880">
    <property type="entry name" value="TOPRIM"/>
    <property type="match status" value="1"/>
</dbReference>
<keyword evidence="11 12" id="KW-0804">Transcription</keyword>
<feature type="zinc finger region" description="CHC2-type" evidence="12">
    <location>
        <begin position="38"/>
        <end position="62"/>
    </location>
</feature>
<comment type="similarity">
    <text evidence="12">Belongs to the DnaG primase family.</text>
</comment>
<proteinExistence type="inferred from homology"/>
<dbReference type="Gene3D" id="3.90.580.10">
    <property type="entry name" value="Zinc finger, CHC2-type domain"/>
    <property type="match status" value="1"/>
</dbReference>
<keyword evidence="9" id="KW-0460">Magnesium</keyword>
<dbReference type="PANTHER" id="PTHR30313">
    <property type="entry name" value="DNA PRIMASE"/>
    <property type="match status" value="1"/>
</dbReference>
<dbReference type="PANTHER" id="PTHR30313:SF2">
    <property type="entry name" value="DNA PRIMASE"/>
    <property type="match status" value="1"/>
</dbReference>
<dbReference type="Pfam" id="PF01807">
    <property type="entry name" value="Zn_ribbon_DnaG"/>
    <property type="match status" value="1"/>
</dbReference>
<dbReference type="EMBL" id="LZDN01000001">
    <property type="protein sequence ID" value="OBX52169.1"/>
    <property type="molecule type" value="Genomic_DNA"/>
</dbReference>
<dbReference type="Gene3D" id="3.90.980.10">
    <property type="entry name" value="DNA primase, catalytic core, N-terminal domain"/>
    <property type="match status" value="1"/>
</dbReference>
<dbReference type="Proteomes" id="UP000092671">
    <property type="component" value="Unassembled WGS sequence"/>
</dbReference>
<dbReference type="SMART" id="SM00493">
    <property type="entry name" value="TOPRIM"/>
    <property type="match status" value="1"/>
</dbReference>
<dbReference type="FunFam" id="3.90.580.10:FF:000001">
    <property type="entry name" value="DNA primase"/>
    <property type="match status" value="1"/>
</dbReference>
<evidence type="ECO:0000256" key="4">
    <source>
        <dbReference type="ARBA" id="ARBA00022695"/>
    </source>
</evidence>
<dbReference type="AlphaFoldDB" id="A0A1B8PM94"/>
<dbReference type="GO" id="GO:1990077">
    <property type="term" value="C:primosome complex"/>
    <property type="evidence" value="ECO:0007669"/>
    <property type="project" value="UniProtKB-KW"/>
</dbReference>
<evidence type="ECO:0000256" key="10">
    <source>
        <dbReference type="ARBA" id="ARBA00023125"/>
    </source>
</evidence>
<gene>
    <name evidence="12" type="primary">dnaG</name>
    <name evidence="15" type="ORF">A9Z60_00280</name>
</gene>
<keyword evidence="7 12" id="KW-0863">Zinc-finger</keyword>
<dbReference type="InterPro" id="IPR050219">
    <property type="entry name" value="DnaG_primase"/>
</dbReference>
<evidence type="ECO:0000313" key="15">
    <source>
        <dbReference type="EMBL" id="OBX52169.1"/>
    </source>
</evidence>
<dbReference type="InterPro" id="IPR037068">
    <property type="entry name" value="DNA_primase_core_N_sf"/>
</dbReference>
<feature type="compositionally biased region" description="Polar residues" evidence="13">
    <location>
        <begin position="110"/>
        <end position="121"/>
    </location>
</feature>
<dbReference type="InterPro" id="IPR002694">
    <property type="entry name" value="Znf_CHC2"/>
</dbReference>
<dbReference type="RefSeq" id="WP_066890574.1">
    <property type="nucleotide sequence ID" value="NZ_LZDN01000001.1"/>
</dbReference>
<keyword evidence="3 12" id="KW-0808">Transferase</keyword>
<dbReference type="InterPro" id="IPR036977">
    <property type="entry name" value="DNA_primase_Znf_CHC2"/>
</dbReference>
<keyword evidence="10 12" id="KW-0238">DNA-binding</keyword>
<dbReference type="Gene3D" id="3.40.1360.10">
    <property type="match status" value="1"/>
</dbReference>
<dbReference type="CDD" id="cd03364">
    <property type="entry name" value="TOPRIM_DnaG_primases"/>
    <property type="match status" value="1"/>
</dbReference>
<comment type="subunit">
    <text evidence="12">Monomer. Interacts with DnaB.</text>
</comment>
<dbReference type="InterPro" id="IPR030846">
    <property type="entry name" value="DnaG_bac"/>
</dbReference>
<dbReference type="GO" id="GO:0008270">
    <property type="term" value="F:zinc ion binding"/>
    <property type="evidence" value="ECO:0007669"/>
    <property type="project" value="UniProtKB-UniRule"/>
</dbReference>
<sequence length="733" mass="82700">MKIPDTTLERLNSSADLVTIIKKHTTLKPAGREFKGCCPFHGEKTPSFYVNPQTNLYYCFGCGVKGNPITFLREFERMSFKEAVDYLSEQTGIELPKDDNFAQKIRYTKNKTPTPKNAQISTKTNQNKTGNTNTHATHQPSHHNNTGVSSYGTHHDFNGGFDGGFDENFSTGFNISTGFNNNLDTTLNIGFDDNFTDDNNHIYHHSNHQHMTNAPINDPQNGEGDLYTLLFAIAQFYQNMLHQHPVAKAYFVSRGLSDETMTTFGLGYAPSGWQHLEQAFPHDIEGLRILGLIRTSQKGRDFDLLRDRVIFPIKDRQGRVVGFAGRSLGDEMPKYINSSESPVFSKQHILYGLYEARQAKATNYLMVEGYMDVIALHQAGIDGAVAPMGTAANDKQIAELLKYNDTLTLCFDGDGAGQRAAWRTLEVAMPVLPDGKTLQFLTLPDGHDPDTYIKTHGTDAMRAQITHAQSMADYIHGVLQNRHDLSLPENKARAVAELKELTAKLPKGSSFRWWLNNDFWTRLSGKNKKATHDTANYHQEMDSNTQLYLCLLYAPHIVKNNLLSTLLTSSGVADAHKPYLNHLKRQELSVPALPNWQDIDADLAELVRTIEMILNMADTGAITQFDLHDKSAAAIDGKAHLIMASLPNAKLQHHLSRLWRDFFYLNQHHYLEQMALLFNELMCQRLQNVLKKQGENAKNIVLSEIYKRRLHTLIAWDSQHTKADVATLIEKRV</sequence>
<organism evidence="15 16">
    <name type="scientific">Moraxella nonliquefaciens</name>
    <dbReference type="NCBI Taxonomy" id="478"/>
    <lineage>
        <taxon>Bacteria</taxon>
        <taxon>Pseudomonadati</taxon>
        <taxon>Pseudomonadota</taxon>
        <taxon>Gammaproteobacteria</taxon>
        <taxon>Moraxellales</taxon>
        <taxon>Moraxellaceae</taxon>
        <taxon>Moraxella</taxon>
    </lineage>
</organism>
<dbReference type="InterPro" id="IPR034151">
    <property type="entry name" value="TOPRIM_DnaG_bac"/>
</dbReference>
<protein>
    <recommendedName>
        <fullName evidence="12">DNA primase</fullName>
        <ecNumber evidence="12">2.7.7.101</ecNumber>
    </recommendedName>
</protein>
<dbReference type="Pfam" id="PF08275">
    <property type="entry name" value="DNAG_N"/>
    <property type="match status" value="1"/>
</dbReference>
<feature type="compositionally biased region" description="Low complexity" evidence="13">
    <location>
        <begin position="122"/>
        <end position="134"/>
    </location>
</feature>
<dbReference type="InterPro" id="IPR006171">
    <property type="entry name" value="TOPRIM_dom"/>
</dbReference>
<evidence type="ECO:0000256" key="12">
    <source>
        <dbReference type="HAMAP-Rule" id="MF_00974"/>
    </source>
</evidence>
<evidence type="ECO:0000256" key="13">
    <source>
        <dbReference type="SAM" id="MobiDB-lite"/>
    </source>
</evidence>
<feature type="domain" description="Toprim" evidence="14">
    <location>
        <begin position="362"/>
        <end position="444"/>
    </location>
</feature>
<keyword evidence="6 12" id="KW-0479">Metal-binding</keyword>
<dbReference type="GO" id="GO:0000428">
    <property type="term" value="C:DNA-directed RNA polymerase complex"/>
    <property type="evidence" value="ECO:0007669"/>
    <property type="project" value="UniProtKB-KW"/>
</dbReference>
<evidence type="ECO:0000256" key="2">
    <source>
        <dbReference type="ARBA" id="ARBA00022515"/>
    </source>
</evidence>
<evidence type="ECO:0000313" key="16">
    <source>
        <dbReference type="Proteomes" id="UP000092671"/>
    </source>
</evidence>
<keyword evidence="8 12" id="KW-0862">Zinc</keyword>
<dbReference type="Pfam" id="PF13155">
    <property type="entry name" value="Toprim_2"/>
    <property type="match status" value="1"/>
</dbReference>
<keyword evidence="2 12" id="KW-0639">Primosome</keyword>
<comment type="function">
    <text evidence="12">RNA polymerase that catalyzes the synthesis of short RNA molecules used as primers for DNA polymerase during DNA replication.</text>
</comment>
<evidence type="ECO:0000256" key="6">
    <source>
        <dbReference type="ARBA" id="ARBA00022723"/>
    </source>
</evidence>
<feature type="compositionally biased region" description="Polar residues" evidence="13">
    <location>
        <begin position="135"/>
        <end position="151"/>
    </location>
</feature>
<dbReference type="GO" id="GO:0003677">
    <property type="term" value="F:DNA binding"/>
    <property type="evidence" value="ECO:0007669"/>
    <property type="project" value="UniProtKB-KW"/>
</dbReference>
<name>A0A1B8PM94_MORNO</name>
<keyword evidence="1 12" id="KW-0240">DNA-directed RNA polymerase</keyword>
<dbReference type="GO" id="GO:0003899">
    <property type="term" value="F:DNA-directed RNA polymerase activity"/>
    <property type="evidence" value="ECO:0007669"/>
    <property type="project" value="UniProtKB-UniRule"/>
</dbReference>
<dbReference type="GO" id="GO:0006269">
    <property type="term" value="P:DNA replication, synthesis of primer"/>
    <property type="evidence" value="ECO:0007669"/>
    <property type="project" value="UniProtKB-UniRule"/>
</dbReference>
<evidence type="ECO:0000259" key="14">
    <source>
        <dbReference type="PROSITE" id="PS50880"/>
    </source>
</evidence>
<keyword evidence="4 12" id="KW-0548">Nucleotidyltransferase</keyword>
<comment type="domain">
    <text evidence="12">Contains an N-terminal zinc-binding domain, a central core domain that contains the primase activity, and a C-terminal DnaB-binding domain.</text>
</comment>
<dbReference type="EC" id="2.7.7.101" evidence="12"/>
<dbReference type="FunFam" id="3.40.1360.10:FF:000002">
    <property type="entry name" value="DNA primase"/>
    <property type="match status" value="1"/>
</dbReference>
<comment type="cofactor">
    <cofactor evidence="12">
        <name>Zn(2+)</name>
        <dbReference type="ChEBI" id="CHEBI:29105"/>
    </cofactor>
    <text evidence="12">Binds 1 zinc ion per monomer.</text>
</comment>
<evidence type="ECO:0000256" key="5">
    <source>
        <dbReference type="ARBA" id="ARBA00022705"/>
    </source>
</evidence>
<comment type="caution">
    <text evidence="15">The sequence shown here is derived from an EMBL/GenBank/DDBJ whole genome shotgun (WGS) entry which is preliminary data.</text>
</comment>
<evidence type="ECO:0000256" key="8">
    <source>
        <dbReference type="ARBA" id="ARBA00022833"/>
    </source>
</evidence>
<dbReference type="SUPFAM" id="SSF56731">
    <property type="entry name" value="DNA primase core"/>
    <property type="match status" value="1"/>
</dbReference>
<comment type="catalytic activity">
    <reaction evidence="12">
        <text>ssDNA + n NTP = ssDNA/pppN(pN)n-1 hybrid + (n-1) diphosphate.</text>
        <dbReference type="EC" id="2.7.7.101"/>
    </reaction>
</comment>
<dbReference type="OrthoDB" id="9803773at2"/>
<accession>A0A1B8PM94</accession>
<evidence type="ECO:0000256" key="11">
    <source>
        <dbReference type="ARBA" id="ARBA00023163"/>
    </source>
</evidence>
<keyword evidence="5 12" id="KW-0235">DNA replication</keyword>
<evidence type="ECO:0000256" key="7">
    <source>
        <dbReference type="ARBA" id="ARBA00022771"/>
    </source>
</evidence>
<dbReference type="GO" id="GO:0005737">
    <property type="term" value="C:cytoplasm"/>
    <property type="evidence" value="ECO:0007669"/>
    <property type="project" value="TreeGrafter"/>
</dbReference>
<dbReference type="HAMAP" id="MF_00974">
    <property type="entry name" value="DNA_primase_DnaG"/>
    <property type="match status" value="1"/>
</dbReference>
<reference evidence="15 16" key="1">
    <citation type="submission" date="2016-06" db="EMBL/GenBank/DDBJ databases">
        <title>Draft genome of Moraxella nonliquefaciens CCUG 60284.</title>
        <authorList>
            <person name="Salva-Serra F."/>
            <person name="Engstrom-Jakobsson H."/>
            <person name="Thorell K."/>
            <person name="Gonzales-Siles L."/>
            <person name="Karlsson R."/>
            <person name="Boulund F."/>
            <person name="Engstrand L."/>
            <person name="Kristiansson E."/>
            <person name="Moore E."/>
        </authorList>
    </citation>
    <scope>NUCLEOTIDE SEQUENCE [LARGE SCALE GENOMIC DNA]</scope>
    <source>
        <strain evidence="15 16">CCUG 60284</strain>
    </source>
</reference>
<evidence type="ECO:0000256" key="9">
    <source>
        <dbReference type="ARBA" id="ARBA00022842"/>
    </source>
</evidence>
<dbReference type="InterPro" id="IPR013264">
    <property type="entry name" value="DNAG_N"/>
</dbReference>
<evidence type="ECO:0000256" key="3">
    <source>
        <dbReference type="ARBA" id="ARBA00022679"/>
    </source>
</evidence>
<dbReference type="SUPFAM" id="SSF57783">
    <property type="entry name" value="Zinc beta-ribbon"/>
    <property type="match status" value="1"/>
</dbReference>